<evidence type="ECO:0000313" key="4">
    <source>
        <dbReference type="EMBL" id="GJJ77585.1"/>
    </source>
</evidence>
<keyword evidence="2" id="KW-0479">Metal-binding</keyword>
<dbReference type="EMBL" id="BQFW01000013">
    <property type="protein sequence ID" value="GJJ77585.1"/>
    <property type="molecule type" value="Genomic_DNA"/>
</dbReference>
<gene>
    <name evidence="4" type="ORF">EMPS_09944</name>
</gene>
<evidence type="ECO:0000256" key="2">
    <source>
        <dbReference type="ARBA" id="ARBA00022723"/>
    </source>
</evidence>
<comment type="similarity">
    <text evidence="1">Belongs to the indoleamine 2,3-dioxygenase family.</text>
</comment>
<dbReference type="PANTHER" id="PTHR28657">
    <property type="entry name" value="INDOLEAMINE 2,3-DIOXYGENASE"/>
    <property type="match status" value="1"/>
</dbReference>
<dbReference type="PANTHER" id="PTHR28657:SF5">
    <property type="entry name" value="INDOLEAMINE 2,3-DIOXYGENASE"/>
    <property type="match status" value="1"/>
</dbReference>
<proteinExistence type="inferred from homology"/>
<organism evidence="4 5">
    <name type="scientific">Entomortierella parvispora</name>
    <dbReference type="NCBI Taxonomy" id="205924"/>
    <lineage>
        <taxon>Eukaryota</taxon>
        <taxon>Fungi</taxon>
        <taxon>Fungi incertae sedis</taxon>
        <taxon>Mucoromycota</taxon>
        <taxon>Mortierellomycotina</taxon>
        <taxon>Mortierellomycetes</taxon>
        <taxon>Mortierellales</taxon>
        <taxon>Mortierellaceae</taxon>
        <taxon>Entomortierella</taxon>
    </lineage>
</organism>
<dbReference type="GO" id="GO:0046872">
    <property type="term" value="F:metal ion binding"/>
    <property type="evidence" value="ECO:0007669"/>
    <property type="project" value="UniProtKB-KW"/>
</dbReference>
<evidence type="ECO:0000256" key="3">
    <source>
        <dbReference type="ARBA" id="ARBA00023004"/>
    </source>
</evidence>
<keyword evidence="3" id="KW-0408">Iron</keyword>
<evidence type="ECO:0000256" key="1">
    <source>
        <dbReference type="ARBA" id="ARBA00007119"/>
    </source>
</evidence>
<keyword evidence="5" id="KW-1185">Reference proteome</keyword>
<dbReference type="SUPFAM" id="SSF140959">
    <property type="entry name" value="Indolic compounds 2,3-dioxygenase-like"/>
    <property type="match status" value="1"/>
</dbReference>
<dbReference type="GO" id="GO:0020037">
    <property type="term" value="F:heme binding"/>
    <property type="evidence" value="ECO:0007669"/>
    <property type="project" value="InterPro"/>
</dbReference>
<comment type="caution">
    <text evidence="4">The sequence shown here is derived from an EMBL/GenBank/DDBJ whole genome shotgun (WGS) entry which is preliminary data.</text>
</comment>
<protein>
    <recommendedName>
        <fullName evidence="6">Indoleamine 2,3-dioxygenase</fullName>
    </recommendedName>
</protein>
<dbReference type="Proteomes" id="UP000827284">
    <property type="component" value="Unassembled WGS sequence"/>
</dbReference>
<dbReference type="GO" id="GO:0019441">
    <property type="term" value="P:L-tryptophan catabolic process to kynurenine"/>
    <property type="evidence" value="ECO:0007669"/>
    <property type="project" value="InterPro"/>
</dbReference>
<evidence type="ECO:0000313" key="5">
    <source>
        <dbReference type="Proteomes" id="UP000827284"/>
    </source>
</evidence>
<dbReference type="GO" id="GO:0033754">
    <property type="term" value="F:indoleamine 2,3-dioxygenase activity"/>
    <property type="evidence" value="ECO:0007669"/>
    <property type="project" value="TreeGrafter"/>
</dbReference>
<dbReference type="Gene3D" id="1.20.58.480">
    <property type="match status" value="1"/>
</dbReference>
<evidence type="ECO:0008006" key="6">
    <source>
        <dbReference type="Google" id="ProtNLM"/>
    </source>
</evidence>
<accession>A0A9P3HJ83</accession>
<dbReference type="AlphaFoldDB" id="A0A9P3HJ83"/>
<dbReference type="OrthoDB" id="260519at2759"/>
<sequence>MTDTQKTSWEWLEQGMDPRLGPVSREFGFMFDPKAMGEARVVLPDAWLSLWKELPDRFINKQLGEQFVQDLEPLDVDAIYEECRDEPYAFMKTKSIVFCIAQACIDFDRVIAQEMPEPEPLPDHIQGAMDRFAVYCHCPTYCALADMSLTASFLVNEDADLLNCTFDDLKLICPVNSSPTYEEVEKDDLEPSRIRGQAENRFHNTPTMMEYRVSDLADIVANTQRAIHSHQASSSSTEQDELVEVILREIARAKETFKRLCKGFALLSRKTVDPVVWHRDIVKYTSGYGGHLGLSGPQAPCIHLVDAFLGRKTFATELGKTSIKAFQQTQYNHQIFILSVANGPQLRIFAEECAKQNPDHPVALAFNDMVDSYTKGFLAIHKGRAMEFAKAGFVEAGPREFTAKTEYEWPSPENVVSKLKRFFNEAVRERDDVKV</sequence>
<name>A0A9P3HJ83_9FUNG</name>
<dbReference type="InterPro" id="IPR037217">
    <property type="entry name" value="Trp/Indoleamine_2_3_dOase-like"/>
</dbReference>
<dbReference type="GO" id="GO:0034354">
    <property type="term" value="P:'de novo' NAD+ biosynthetic process from L-tryptophan"/>
    <property type="evidence" value="ECO:0007669"/>
    <property type="project" value="TreeGrafter"/>
</dbReference>
<reference evidence="4" key="2">
    <citation type="journal article" date="2022" name="Microbiol. Resour. Announc.">
        <title>Whole-Genome Sequence of Entomortierella parvispora E1425, a Mucoromycotan Fungus Associated with Burkholderiaceae-Related Endosymbiotic Bacteria.</title>
        <authorList>
            <person name="Herlambang A."/>
            <person name="Guo Y."/>
            <person name="Takashima Y."/>
            <person name="Narisawa K."/>
            <person name="Ohta H."/>
            <person name="Nishizawa T."/>
        </authorList>
    </citation>
    <scope>NUCLEOTIDE SEQUENCE</scope>
    <source>
        <strain evidence="4">E1425</strain>
    </source>
</reference>
<dbReference type="GO" id="GO:0004833">
    <property type="term" value="F:L-tryptophan 2,3-dioxygenase activity"/>
    <property type="evidence" value="ECO:0007669"/>
    <property type="project" value="TreeGrafter"/>
</dbReference>
<reference evidence="4" key="1">
    <citation type="submission" date="2021-11" db="EMBL/GenBank/DDBJ databases">
        <authorList>
            <person name="Herlambang A."/>
            <person name="Guo Y."/>
            <person name="Takashima Y."/>
            <person name="Nishizawa T."/>
        </authorList>
    </citation>
    <scope>NUCLEOTIDE SEQUENCE</scope>
    <source>
        <strain evidence="4">E1425</strain>
    </source>
</reference>
<dbReference type="GO" id="GO:0005737">
    <property type="term" value="C:cytoplasm"/>
    <property type="evidence" value="ECO:0007669"/>
    <property type="project" value="TreeGrafter"/>
</dbReference>
<dbReference type="InterPro" id="IPR000898">
    <property type="entry name" value="Indolamine_dOase"/>
</dbReference>